<evidence type="ECO:0000256" key="4">
    <source>
        <dbReference type="ARBA" id="ARBA00022630"/>
    </source>
</evidence>
<dbReference type="PROSITE" id="PS50902">
    <property type="entry name" value="FLAVODOXIN_LIKE"/>
    <property type="match status" value="1"/>
</dbReference>
<feature type="domain" description="FAD-binding FR-type" evidence="14">
    <location>
        <begin position="237"/>
        <end position="454"/>
    </location>
</feature>
<feature type="binding site" evidence="12">
    <location>
        <begin position="158"/>
        <end position="167"/>
    </location>
    <ligand>
        <name>FMN</name>
        <dbReference type="ChEBI" id="CHEBI:58210"/>
    </ligand>
</feature>
<dbReference type="InterPro" id="IPR001709">
    <property type="entry name" value="Flavoprot_Pyr_Nucl_cyt_Rdtase"/>
</dbReference>
<evidence type="ECO:0000259" key="13">
    <source>
        <dbReference type="PROSITE" id="PS50902"/>
    </source>
</evidence>
<dbReference type="GO" id="GO:0016651">
    <property type="term" value="F:oxidoreductase activity, acting on NAD(P)H"/>
    <property type="evidence" value="ECO:0007669"/>
    <property type="project" value="UniProtKB-ARBA"/>
</dbReference>
<protein>
    <recommendedName>
        <fullName evidence="1">assimilatory sulfite reductase (NADPH)</fullName>
        <ecNumber evidence="1">1.8.1.2</ecNumber>
    </recommendedName>
</protein>
<dbReference type="PRINTS" id="PR00369">
    <property type="entry name" value="FLAVODOXIN"/>
</dbReference>
<dbReference type="EMBL" id="FNFY01000002">
    <property type="protein sequence ID" value="SDK32108.1"/>
    <property type="molecule type" value="Genomic_DNA"/>
</dbReference>
<dbReference type="RefSeq" id="WP_092984034.1">
    <property type="nucleotide sequence ID" value="NZ_FNFY01000002.1"/>
</dbReference>
<evidence type="ECO:0000256" key="1">
    <source>
        <dbReference type="ARBA" id="ARBA00012604"/>
    </source>
</evidence>
<feature type="binding site" evidence="12">
    <location>
        <begin position="410"/>
        <end position="412"/>
    </location>
    <ligand>
        <name>FAD</name>
        <dbReference type="ChEBI" id="CHEBI:57692"/>
    </ligand>
</feature>
<reference evidence="16" key="1">
    <citation type="submission" date="2016-10" db="EMBL/GenBank/DDBJ databases">
        <authorList>
            <person name="Varghese N."/>
            <person name="Submissions S."/>
        </authorList>
    </citation>
    <scope>NUCLEOTIDE SEQUENCE [LARGE SCALE GENOMIC DNA]</scope>
    <source>
        <strain evidence="16">CGMCC 1.8895</strain>
    </source>
</reference>
<organism evidence="15 16">
    <name type="scientific">Lacicoccus qingdaonensis</name>
    <dbReference type="NCBI Taxonomy" id="576118"/>
    <lineage>
        <taxon>Bacteria</taxon>
        <taxon>Bacillati</taxon>
        <taxon>Bacillota</taxon>
        <taxon>Bacilli</taxon>
        <taxon>Bacillales</taxon>
        <taxon>Salinicoccaceae</taxon>
        <taxon>Lacicoccus</taxon>
    </lineage>
</organism>
<dbReference type="Pfam" id="PF00667">
    <property type="entry name" value="FAD_binding_1"/>
    <property type="match status" value="1"/>
</dbReference>
<feature type="binding site" evidence="12">
    <location>
        <position position="567"/>
    </location>
    <ligand>
        <name>NADP(+)</name>
        <dbReference type="ChEBI" id="CHEBI:58349"/>
    </ligand>
</feature>
<dbReference type="SUPFAM" id="SSF52218">
    <property type="entry name" value="Flavoproteins"/>
    <property type="match status" value="1"/>
</dbReference>
<dbReference type="InterPro" id="IPR001094">
    <property type="entry name" value="Flavdoxin-like"/>
</dbReference>
<feature type="binding site" evidence="12">
    <location>
        <position position="605"/>
    </location>
    <ligand>
        <name>FAD</name>
        <dbReference type="ChEBI" id="CHEBI:57692"/>
    </ligand>
</feature>
<dbReference type="Pfam" id="PF00258">
    <property type="entry name" value="Flavodoxin_1"/>
    <property type="match status" value="1"/>
</dbReference>
<sequence>MILNVTNSPFDKEQAEKINTILSTTSKEQKVWLSGYLTANNLLDTPEETGENIPQYQTAVMTPRETREVTILYGSETGNAQILSESMASLLKEKDFHVSISAMNDFKSNKLKKVEDLIIISATHGEGTAPENAVDFYEFLHSRKAPNLKDLRFAVLSLGDESYEYFCQAGKDFDQRLEELGGERIVPRVDCDVDYDDAAEEWINSVISSIFETGGQNVDVPKEAVSTAGVTTEYSRKNPYMAEVLDNIRLNGRGSEKETRHIELSIEDSGLTFEPGDCIGIFPKNDEVLVDQLITLLGWDPDYRVNAGKNEETVTTKAALRTHFEITKLTKPLMKKLSEVFGNESLTSYLEDDDRIREYIYGRDLIDLISDFPPVGLTQETLFPVLRKMPAREYSIASSCAANPDEVHLTIGAVRYHSNSRDRNGVCSVEIAERIEPGEQIPIYVHRNPNFKFPFDDTTPVIMIGPGTGIAPYRSFIEEREELGIEGNTWLFFGEQRFTTDFLYQTDWQNWLNEGTLGRLDLAFSRDTEEKVYVQHLIQESGKDFYQWIKSGASIFVCGDEKKMAKDVHDSILKVLEEEGDMSRDDAEMYLSSMKNEKRYQRDVY</sequence>
<dbReference type="InterPro" id="IPR017938">
    <property type="entry name" value="Riboflavin_synthase-like_b-brl"/>
</dbReference>
<evidence type="ECO:0000256" key="10">
    <source>
        <dbReference type="ARBA" id="ARBA00023192"/>
    </source>
</evidence>
<dbReference type="FunFam" id="3.40.50.80:FF:000001">
    <property type="entry name" value="NADPH--cytochrome P450 reductase 1"/>
    <property type="match status" value="1"/>
</dbReference>
<evidence type="ECO:0000256" key="6">
    <source>
        <dbReference type="ARBA" id="ARBA00022827"/>
    </source>
</evidence>
<keyword evidence="4" id="KW-0285">Flavoprotein</keyword>
<dbReference type="AlphaFoldDB" id="A0A1G9AY33"/>
<keyword evidence="7 12" id="KW-0521">NADP</keyword>
<proteinExistence type="predicted"/>
<evidence type="ECO:0000256" key="5">
    <source>
        <dbReference type="ARBA" id="ARBA00022643"/>
    </source>
</evidence>
<evidence type="ECO:0000256" key="2">
    <source>
        <dbReference type="ARBA" id="ARBA00022448"/>
    </source>
</evidence>
<dbReference type="GO" id="GO:0005829">
    <property type="term" value="C:cytosol"/>
    <property type="evidence" value="ECO:0007669"/>
    <property type="project" value="TreeGrafter"/>
</dbReference>
<evidence type="ECO:0000256" key="8">
    <source>
        <dbReference type="ARBA" id="ARBA00022982"/>
    </source>
</evidence>
<dbReference type="InterPro" id="IPR039261">
    <property type="entry name" value="FNR_nucleotide-bd"/>
</dbReference>
<accession>A0A1G9AY33</accession>
<dbReference type="SUPFAM" id="SSF52343">
    <property type="entry name" value="Ferredoxin reductase-like, C-terminal NADP-linked domain"/>
    <property type="match status" value="1"/>
</dbReference>
<keyword evidence="6 12" id="KW-0274">FAD</keyword>
<dbReference type="NCBIfam" id="TIGR01931">
    <property type="entry name" value="cysJ"/>
    <property type="match status" value="1"/>
</dbReference>
<evidence type="ECO:0000256" key="7">
    <source>
        <dbReference type="ARBA" id="ARBA00022857"/>
    </source>
</evidence>
<dbReference type="GO" id="GO:0050660">
    <property type="term" value="F:flavin adenine dinucleotide binding"/>
    <property type="evidence" value="ECO:0007669"/>
    <property type="project" value="InterPro"/>
</dbReference>
<evidence type="ECO:0000313" key="16">
    <source>
        <dbReference type="Proteomes" id="UP000199008"/>
    </source>
</evidence>
<dbReference type="PANTHER" id="PTHR19384">
    <property type="entry name" value="NITRIC OXIDE SYNTHASE-RELATED"/>
    <property type="match status" value="1"/>
</dbReference>
<dbReference type="CDD" id="cd06199">
    <property type="entry name" value="SiR"/>
    <property type="match status" value="1"/>
</dbReference>
<evidence type="ECO:0000256" key="11">
    <source>
        <dbReference type="ARBA" id="ARBA00052219"/>
    </source>
</evidence>
<feature type="binding site" evidence="12">
    <location>
        <position position="416"/>
    </location>
    <ligand>
        <name>FAD</name>
        <dbReference type="ChEBI" id="CHEBI:57692"/>
    </ligand>
</feature>
<evidence type="ECO:0000256" key="12">
    <source>
        <dbReference type="PIRSR" id="PIRSR000207-1"/>
    </source>
</evidence>
<keyword evidence="10" id="KW-0198">Cysteine biosynthesis</keyword>
<dbReference type="SUPFAM" id="SSF63380">
    <property type="entry name" value="Riboflavin synthase domain-like"/>
    <property type="match status" value="1"/>
</dbReference>
<dbReference type="Gene3D" id="3.40.50.80">
    <property type="entry name" value="Nucleotide-binding domain of ferredoxin-NADP reductase (FNR) module"/>
    <property type="match status" value="1"/>
</dbReference>
<dbReference type="InterPro" id="IPR001433">
    <property type="entry name" value="OxRdtase_FAD/NAD-bd"/>
</dbReference>
<keyword evidence="8" id="KW-0249">Electron transport</keyword>
<comment type="cofactor">
    <cofactor evidence="12">
        <name>FMN</name>
        <dbReference type="ChEBI" id="CHEBI:58210"/>
    </cofactor>
    <text evidence="12">Binds 1 FMN per subunit.</text>
</comment>
<dbReference type="InterPro" id="IPR023173">
    <property type="entry name" value="NADPH_Cyt_P450_Rdtase_alpha"/>
</dbReference>
<dbReference type="PROSITE" id="PS51384">
    <property type="entry name" value="FAD_FR"/>
    <property type="match status" value="1"/>
</dbReference>
<dbReference type="Proteomes" id="UP000199008">
    <property type="component" value="Unassembled WGS sequence"/>
</dbReference>
<dbReference type="InterPro" id="IPR017927">
    <property type="entry name" value="FAD-bd_FR_type"/>
</dbReference>
<dbReference type="InterPro" id="IPR010199">
    <property type="entry name" value="CysJ"/>
</dbReference>
<dbReference type="Gene3D" id="2.40.30.10">
    <property type="entry name" value="Translation factors"/>
    <property type="match status" value="1"/>
</dbReference>
<feature type="binding site" evidence="12">
    <location>
        <position position="327"/>
    </location>
    <ligand>
        <name>FAD</name>
        <dbReference type="ChEBI" id="CHEBI:57692"/>
    </ligand>
</feature>
<feature type="domain" description="Flavodoxin-like" evidence="13">
    <location>
        <begin position="69"/>
        <end position="207"/>
    </location>
</feature>
<dbReference type="Pfam" id="PF00175">
    <property type="entry name" value="NAD_binding_1"/>
    <property type="match status" value="1"/>
</dbReference>
<gene>
    <name evidence="15" type="ORF">SAMN05216216_10234</name>
</gene>
<dbReference type="EC" id="1.8.1.2" evidence="1"/>
<keyword evidence="5 12" id="KW-0288">FMN</keyword>
<dbReference type="PANTHER" id="PTHR19384:SF128">
    <property type="entry name" value="NADPH OXIDOREDUCTASE A"/>
    <property type="match status" value="1"/>
</dbReference>
<feature type="binding site" evidence="12">
    <location>
        <begin position="425"/>
        <end position="428"/>
    </location>
    <ligand>
        <name>FAD</name>
        <dbReference type="ChEBI" id="CHEBI:57692"/>
    </ligand>
</feature>
<feature type="binding site" evidence="12">
    <location>
        <begin position="531"/>
        <end position="535"/>
    </location>
    <ligand>
        <name>NADP(+)</name>
        <dbReference type="ChEBI" id="CHEBI:58349"/>
    </ligand>
</feature>
<evidence type="ECO:0000313" key="15">
    <source>
        <dbReference type="EMBL" id="SDK32108.1"/>
    </source>
</evidence>
<evidence type="ECO:0000256" key="3">
    <source>
        <dbReference type="ARBA" id="ARBA00022605"/>
    </source>
</evidence>
<dbReference type="Gene3D" id="3.40.50.360">
    <property type="match status" value="1"/>
</dbReference>
<dbReference type="InterPro" id="IPR008254">
    <property type="entry name" value="Flavodoxin/NO_synth"/>
</dbReference>
<dbReference type="InterPro" id="IPR029039">
    <property type="entry name" value="Flavoprotein-like_sf"/>
</dbReference>
<dbReference type="PRINTS" id="PR00371">
    <property type="entry name" value="FPNCR"/>
</dbReference>
<keyword evidence="16" id="KW-1185">Reference proteome</keyword>
<dbReference type="GO" id="GO:0010181">
    <property type="term" value="F:FMN binding"/>
    <property type="evidence" value="ECO:0007669"/>
    <property type="project" value="InterPro"/>
</dbReference>
<evidence type="ECO:0000259" key="14">
    <source>
        <dbReference type="PROSITE" id="PS51384"/>
    </source>
</evidence>
<name>A0A1G9AY33_9BACL</name>
<dbReference type="STRING" id="576118.SAMN05216216_10234"/>
<keyword evidence="9" id="KW-0560">Oxidoreductase</keyword>
<comment type="cofactor">
    <cofactor evidence="12">
        <name>FAD</name>
        <dbReference type="ChEBI" id="CHEBI:57692"/>
    </cofactor>
    <text evidence="12">Binds 1 FAD per subunit.</text>
</comment>
<keyword evidence="3" id="KW-0028">Amino-acid biosynthesis</keyword>
<dbReference type="GO" id="GO:0019344">
    <property type="term" value="P:cysteine biosynthetic process"/>
    <property type="evidence" value="ECO:0007669"/>
    <property type="project" value="UniProtKB-KW"/>
</dbReference>
<keyword evidence="2" id="KW-0813">Transport</keyword>
<feature type="binding site" evidence="12">
    <location>
        <begin position="392"/>
        <end position="395"/>
    </location>
    <ligand>
        <name>FAD</name>
        <dbReference type="ChEBI" id="CHEBI:57692"/>
    </ligand>
</feature>
<feature type="binding site" evidence="12">
    <location>
        <begin position="525"/>
        <end position="526"/>
    </location>
    <ligand>
        <name>NADP(+)</name>
        <dbReference type="ChEBI" id="CHEBI:58349"/>
    </ligand>
</feature>
<dbReference type="OrthoDB" id="9789468at2"/>
<dbReference type="Gene3D" id="1.20.990.10">
    <property type="entry name" value="NADPH-cytochrome p450 Reductase, Chain A, domain 3"/>
    <property type="match status" value="1"/>
</dbReference>
<comment type="catalytic activity">
    <reaction evidence="11">
        <text>hydrogen sulfide + 3 NADP(+) + 3 H2O = sulfite + 3 NADPH + 4 H(+)</text>
        <dbReference type="Rhea" id="RHEA:13801"/>
        <dbReference type="ChEBI" id="CHEBI:15377"/>
        <dbReference type="ChEBI" id="CHEBI:15378"/>
        <dbReference type="ChEBI" id="CHEBI:17359"/>
        <dbReference type="ChEBI" id="CHEBI:29919"/>
        <dbReference type="ChEBI" id="CHEBI:57783"/>
        <dbReference type="ChEBI" id="CHEBI:58349"/>
        <dbReference type="EC" id="1.8.1.2"/>
    </reaction>
</comment>
<dbReference type="InterPro" id="IPR003097">
    <property type="entry name" value="CysJ-like_FAD-binding"/>
</dbReference>
<feature type="binding site" evidence="12">
    <location>
        <begin position="75"/>
        <end position="80"/>
    </location>
    <ligand>
        <name>FMN</name>
        <dbReference type="ChEBI" id="CHEBI:58210"/>
    </ligand>
</feature>
<dbReference type="PIRSF" id="PIRSF000207">
    <property type="entry name" value="SiR-FP_CysJ"/>
    <property type="match status" value="1"/>
</dbReference>
<dbReference type="GO" id="GO:0004783">
    <property type="term" value="F:sulfite reductase (NADPH) activity"/>
    <property type="evidence" value="ECO:0007669"/>
    <property type="project" value="UniProtKB-EC"/>
</dbReference>
<evidence type="ECO:0000256" key="9">
    <source>
        <dbReference type="ARBA" id="ARBA00023002"/>
    </source>
</evidence>